<evidence type="ECO:0000259" key="15">
    <source>
        <dbReference type="Pfam" id="PF02782"/>
    </source>
</evidence>
<gene>
    <name evidence="16" type="ORF">LSTR_LSTR004735</name>
</gene>
<proteinExistence type="inferred from homology"/>
<keyword evidence="4 12" id="KW-0808">Transferase</keyword>
<feature type="domain" description="Carbohydrate kinase FGGY N-terminal" evidence="14">
    <location>
        <begin position="10"/>
        <end position="264"/>
    </location>
</feature>
<dbReference type="EC" id="2.7.1.30" evidence="3"/>
<dbReference type="FunFam" id="3.30.420.40:FF:000177">
    <property type="entry name" value="Glycerol kinase"/>
    <property type="match status" value="1"/>
</dbReference>
<evidence type="ECO:0000256" key="11">
    <source>
        <dbReference type="ARBA" id="ARBA00071571"/>
    </source>
</evidence>
<dbReference type="FunCoup" id="A0A482XJR8">
    <property type="interactions" value="448"/>
</dbReference>
<keyword evidence="7" id="KW-0319">Glycerol metabolism</keyword>
<evidence type="ECO:0000313" key="17">
    <source>
        <dbReference type="Proteomes" id="UP000291343"/>
    </source>
</evidence>
<dbReference type="PANTHER" id="PTHR10196:SF40">
    <property type="entry name" value="GLYCEROL KINASE"/>
    <property type="match status" value="1"/>
</dbReference>
<protein>
    <recommendedName>
        <fullName evidence="11">Probable glycerol kinase</fullName>
        <ecNumber evidence="3">2.7.1.30</ecNumber>
    </recommendedName>
    <alternativeName>
        <fullName evidence="9">ATP:glycerol 3-phosphotransferase</fullName>
    </alternativeName>
</protein>
<dbReference type="CDD" id="cd07792">
    <property type="entry name" value="ASKHA_NBD_FGGY_GK1-3-like"/>
    <property type="match status" value="1"/>
</dbReference>
<evidence type="ECO:0000256" key="9">
    <source>
        <dbReference type="ARBA" id="ARBA00043149"/>
    </source>
</evidence>
<dbReference type="Pfam" id="PF02782">
    <property type="entry name" value="FGGY_C"/>
    <property type="match status" value="1"/>
</dbReference>
<dbReference type="OrthoDB" id="5422795at2759"/>
<dbReference type="InParanoid" id="A0A482XJR8"/>
<evidence type="ECO:0000256" key="2">
    <source>
        <dbReference type="ARBA" id="ARBA00009156"/>
    </source>
</evidence>
<keyword evidence="6 12" id="KW-0418">Kinase</keyword>
<dbReference type="PIRSF" id="PIRSF000538">
    <property type="entry name" value="GlpK"/>
    <property type="match status" value="1"/>
</dbReference>
<dbReference type="InterPro" id="IPR042018">
    <property type="entry name" value="GK1-3_metazoan-type"/>
</dbReference>
<dbReference type="GO" id="GO:0004370">
    <property type="term" value="F:glycerol kinase activity"/>
    <property type="evidence" value="ECO:0007669"/>
    <property type="project" value="UniProtKB-EC"/>
</dbReference>
<sequence length="550" mass="60477">MPVINKVPLIGVIDEGTRTVRFVLFSSDTMAEVLSHQIDINLKHPLEGWMEQDPLEIIGTVRTCINEVISKLPAKDLSVSDIKAVGITNQRESTVVWDRLTGETLYNAIVWSDIRTAPTVDHLLAKVPDYDNNYLKNLCGLPISPYFSALKLRWLIDNIPAVKKAILEQRCCFGTIDSWILWNITGGREGGVHATDVTNASRTMLMNIDTLHWDPFLCKFFNIPPEILPEIRSSSEIYGHIKDPALGGIPVSGIIGNQQAALVGQGCLSEGQAKSTYRSGCFLLYNTGSNKAFSTHGLVTTVAYQLGPKKSAVYALEGSVAVGGAAIKWLRDKLNMIDDISETETLAEEVMTTGDVYFVPAFSGLFAPYWRKDARGILCGLTQFTKKGHIIRAALESVCFQTRDILEAMHKDCGYPLTKLQVDGKMTANSLLTQLQADLCGIPVVRSKANDVTSLGAALVAGQAAGVEVVDLAKEDFLANLGQMFLPVSTAEERDMRYQKWKMAVQRSVGWATTKKSVAMTDERYRLLASIPGSLYILSSFLLLVISKDY</sequence>
<evidence type="ECO:0000256" key="8">
    <source>
        <dbReference type="ARBA" id="ARBA00022840"/>
    </source>
</evidence>
<dbReference type="GO" id="GO:0005524">
    <property type="term" value="F:ATP binding"/>
    <property type="evidence" value="ECO:0007669"/>
    <property type="project" value="UniProtKB-KW"/>
</dbReference>
<dbReference type="STRING" id="195883.A0A482XJR8"/>
<dbReference type="PANTHER" id="PTHR10196">
    <property type="entry name" value="SUGAR KINASE"/>
    <property type="match status" value="1"/>
</dbReference>
<evidence type="ECO:0000256" key="1">
    <source>
        <dbReference type="ARBA" id="ARBA00005190"/>
    </source>
</evidence>
<dbReference type="NCBIfam" id="TIGR01311">
    <property type="entry name" value="glycerol_kin"/>
    <property type="match status" value="1"/>
</dbReference>
<comment type="pathway">
    <text evidence="1">Polyol metabolism; glycerol degradation via glycerol kinase pathway; sn-glycerol 3-phosphate from glycerol: step 1/1.</text>
</comment>
<dbReference type="PROSITE" id="PS00933">
    <property type="entry name" value="FGGY_KINASES_1"/>
    <property type="match status" value="1"/>
</dbReference>
<feature type="transmembrane region" description="Helical" evidence="13">
    <location>
        <begin position="525"/>
        <end position="546"/>
    </location>
</feature>
<dbReference type="UniPathway" id="UPA00618">
    <property type="reaction ID" value="UER00672"/>
</dbReference>
<comment type="similarity">
    <text evidence="2 12">Belongs to the FGGY kinase family.</text>
</comment>
<evidence type="ECO:0000259" key="14">
    <source>
        <dbReference type="Pfam" id="PF00370"/>
    </source>
</evidence>
<dbReference type="GO" id="GO:0006641">
    <property type="term" value="P:triglyceride metabolic process"/>
    <property type="evidence" value="ECO:0007669"/>
    <property type="project" value="TreeGrafter"/>
</dbReference>
<dbReference type="InterPro" id="IPR000577">
    <property type="entry name" value="Carb_kinase_FGGY"/>
</dbReference>
<evidence type="ECO:0000256" key="4">
    <source>
        <dbReference type="ARBA" id="ARBA00022679"/>
    </source>
</evidence>
<organism evidence="16 17">
    <name type="scientific">Laodelphax striatellus</name>
    <name type="common">Small brown planthopper</name>
    <name type="synonym">Delphax striatella</name>
    <dbReference type="NCBI Taxonomy" id="195883"/>
    <lineage>
        <taxon>Eukaryota</taxon>
        <taxon>Metazoa</taxon>
        <taxon>Ecdysozoa</taxon>
        <taxon>Arthropoda</taxon>
        <taxon>Hexapoda</taxon>
        <taxon>Insecta</taxon>
        <taxon>Pterygota</taxon>
        <taxon>Neoptera</taxon>
        <taxon>Paraneoptera</taxon>
        <taxon>Hemiptera</taxon>
        <taxon>Auchenorrhyncha</taxon>
        <taxon>Fulgoroidea</taxon>
        <taxon>Delphacidae</taxon>
        <taxon>Criomorphinae</taxon>
        <taxon>Laodelphax</taxon>
    </lineage>
</organism>
<reference evidence="16 17" key="1">
    <citation type="journal article" date="2017" name="Gigascience">
        <title>Genome sequence of the small brown planthopper, Laodelphax striatellus.</title>
        <authorList>
            <person name="Zhu J."/>
            <person name="Jiang F."/>
            <person name="Wang X."/>
            <person name="Yang P."/>
            <person name="Bao Y."/>
            <person name="Zhao W."/>
            <person name="Wang W."/>
            <person name="Lu H."/>
            <person name="Wang Q."/>
            <person name="Cui N."/>
            <person name="Li J."/>
            <person name="Chen X."/>
            <person name="Luo L."/>
            <person name="Yu J."/>
            <person name="Kang L."/>
            <person name="Cui F."/>
        </authorList>
    </citation>
    <scope>NUCLEOTIDE SEQUENCE [LARGE SCALE GENOMIC DNA]</scope>
    <source>
        <strain evidence="16">Lst14</strain>
    </source>
</reference>
<dbReference type="PROSITE" id="PS00445">
    <property type="entry name" value="FGGY_KINASES_2"/>
    <property type="match status" value="1"/>
</dbReference>
<keyword evidence="13" id="KW-0812">Transmembrane</keyword>
<dbReference type="FunFam" id="3.30.420.40:FF:000108">
    <property type="entry name" value="Glycerol kinase, glycosomal"/>
    <property type="match status" value="1"/>
</dbReference>
<dbReference type="SMR" id="A0A482XJR8"/>
<keyword evidence="13" id="KW-1133">Transmembrane helix</keyword>
<accession>A0A482XJR8</accession>
<dbReference type="SUPFAM" id="SSF53067">
    <property type="entry name" value="Actin-like ATPase domain"/>
    <property type="match status" value="2"/>
</dbReference>
<dbReference type="Proteomes" id="UP000291343">
    <property type="component" value="Unassembled WGS sequence"/>
</dbReference>
<dbReference type="Pfam" id="PF00370">
    <property type="entry name" value="FGGY_N"/>
    <property type="match status" value="1"/>
</dbReference>
<dbReference type="InterPro" id="IPR005999">
    <property type="entry name" value="Glycerol_kin"/>
</dbReference>
<evidence type="ECO:0000256" key="5">
    <source>
        <dbReference type="ARBA" id="ARBA00022741"/>
    </source>
</evidence>
<evidence type="ECO:0000256" key="10">
    <source>
        <dbReference type="ARBA" id="ARBA00052101"/>
    </source>
</evidence>
<feature type="domain" description="Carbohydrate kinase FGGY C-terminal" evidence="15">
    <location>
        <begin position="280"/>
        <end position="464"/>
    </location>
</feature>
<evidence type="ECO:0000256" key="13">
    <source>
        <dbReference type="SAM" id="Phobius"/>
    </source>
</evidence>
<comment type="caution">
    <text evidence="16">The sequence shown here is derived from an EMBL/GenBank/DDBJ whole genome shotgun (WGS) entry which is preliminary data.</text>
</comment>
<evidence type="ECO:0000256" key="7">
    <source>
        <dbReference type="ARBA" id="ARBA00022798"/>
    </source>
</evidence>
<dbReference type="GO" id="GO:0019563">
    <property type="term" value="P:glycerol catabolic process"/>
    <property type="evidence" value="ECO:0007669"/>
    <property type="project" value="UniProtKB-UniPathway"/>
</dbReference>
<dbReference type="Gene3D" id="3.30.420.40">
    <property type="match status" value="2"/>
</dbReference>
<dbReference type="EMBL" id="QKKF02007188">
    <property type="protein sequence ID" value="RZF46022.1"/>
    <property type="molecule type" value="Genomic_DNA"/>
</dbReference>
<dbReference type="AlphaFoldDB" id="A0A482XJR8"/>
<keyword evidence="8" id="KW-0067">ATP-binding</keyword>
<dbReference type="NCBIfam" id="NF000756">
    <property type="entry name" value="PRK00047.1"/>
    <property type="match status" value="1"/>
</dbReference>
<dbReference type="InterPro" id="IPR018484">
    <property type="entry name" value="FGGY_N"/>
</dbReference>
<dbReference type="GO" id="GO:0005739">
    <property type="term" value="C:mitochondrion"/>
    <property type="evidence" value="ECO:0007669"/>
    <property type="project" value="TreeGrafter"/>
</dbReference>
<dbReference type="InterPro" id="IPR043129">
    <property type="entry name" value="ATPase_NBD"/>
</dbReference>
<dbReference type="InterPro" id="IPR018485">
    <property type="entry name" value="FGGY_C"/>
</dbReference>
<evidence type="ECO:0000256" key="3">
    <source>
        <dbReference type="ARBA" id="ARBA00012099"/>
    </source>
</evidence>
<evidence type="ECO:0000313" key="16">
    <source>
        <dbReference type="EMBL" id="RZF46022.1"/>
    </source>
</evidence>
<keyword evidence="17" id="KW-1185">Reference proteome</keyword>
<evidence type="ECO:0000256" key="6">
    <source>
        <dbReference type="ARBA" id="ARBA00022777"/>
    </source>
</evidence>
<dbReference type="InterPro" id="IPR018483">
    <property type="entry name" value="Carb_kinase_FGGY_CS"/>
</dbReference>
<name>A0A482XJR8_LAOST</name>
<keyword evidence="13" id="KW-0472">Membrane</keyword>
<keyword evidence="5" id="KW-0547">Nucleotide-binding</keyword>
<dbReference type="GO" id="GO:0046167">
    <property type="term" value="P:glycerol-3-phosphate biosynthetic process"/>
    <property type="evidence" value="ECO:0007669"/>
    <property type="project" value="TreeGrafter"/>
</dbReference>
<evidence type="ECO:0000256" key="12">
    <source>
        <dbReference type="RuleBase" id="RU003733"/>
    </source>
</evidence>
<comment type="catalytic activity">
    <reaction evidence="10">
        <text>glycerol + ATP = sn-glycerol 3-phosphate + ADP + H(+)</text>
        <dbReference type="Rhea" id="RHEA:21644"/>
        <dbReference type="ChEBI" id="CHEBI:15378"/>
        <dbReference type="ChEBI" id="CHEBI:17754"/>
        <dbReference type="ChEBI" id="CHEBI:30616"/>
        <dbReference type="ChEBI" id="CHEBI:57597"/>
        <dbReference type="ChEBI" id="CHEBI:456216"/>
        <dbReference type="EC" id="2.7.1.30"/>
    </reaction>
</comment>